<dbReference type="Proteomes" id="UP000002408">
    <property type="component" value="Chromosome"/>
</dbReference>
<protein>
    <submittedName>
        <fullName evidence="2">Uncharacterized protein</fullName>
    </submittedName>
</protein>
<dbReference type="AlphaFoldDB" id="A7I8Q9"/>
<dbReference type="EMBL" id="CP000780">
    <property type="protein sequence ID" value="ABS56120.1"/>
    <property type="molecule type" value="Genomic_DNA"/>
</dbReference>
<keyword evidence="3" id="KW-1185">Reference proteome</keyword>
<gene>
    <name evidence="2" type="ordered locus">Mboo_1603</name>
</gene>
<sequence length="54" mass="6065">MTDSNDVKLTEREAASNDDVRRKSAILPWRVIDRLRLPGGTRPGSMRMPLAQSV</sequence>
<evidence type="ECO:0000313" key="2">
    <source>
        <dbReference type="EMBL" id="ABS56120.1"/>
    </source>
</evidence>
<evidence type="ECO:0000256" key="1">
    <source>
        <dbReference type="SAM" id="MobiDB-lite"/>
    </source>
</evidence>
<dbReference type="GeneID" id="43367588"/>
<organism evidence="2 3">
    <name type="scientific">Methanoregula boonei (strain DSM 21154 / JCM 14090 / 6A8)</name>
    <dbReference type="NCBI Taxonomy" id="456442"/>
    <lineage>
        <taxon>Archaea</taxon>
        <taxon>Methanobacteriati</taxon>
        <taxon>Methanobacteriota</taxon>
        <taxon>Stenosarchaea group</taxon>
        <taxon>Methanomicrobia</taxon>
        <taxon>Methanomicrobiales</taxon>
        <taxon>Methanoregulaceae</taxon>
        <taxon>Methanoregula</taxon>
    </lineage>
</organism>
<feature type="region of interest" description="Disordered" evidence="1">
    <location>
        <begin position="1"/>
        <end position="20"/>
    </location>
</feature>
<evidence type="ECO:0000313" key="3">
    <source>
        <dbReference type="Proteomes" id="UP000002408"/>
    </source>
</evidence>
<reference evidence="3" key="1">
    <citation type="journal article" date="2015" name="Microbiology">
        <title>Genome of Methanoregula boonei 6A8 reveals adaptations to oligotrophic peatland environments.</title>
        <authorList>
            <person name="Braeuer S."/>
            <person name="Cadillo-Quiroz H."/>
            <person name="Kyrpides N."/>
            <person name="Woyke T."/>
            <person name="Goodwin L."/>
            <person name="Detter C."/>
            <person name="Podell S."/>
            <person name="Yavitt J.B."/>
            <person name="Zinder S.H."/>
        </authorList>
    </citation>
    <scope>NUCLEOTIDE SEQUENCE [LARGE SCALE GENOMIC DNA]</scope>
    <source>
        <strain evidence="3">DSM 21154 / JCM 14090 / 6A8</strain>
    </source>
</reference>
<proteinExistence type="predicted"/>
<name>A7I8Q9_METB6</name>
<dbReference type="KEGG" id="mbn:Mboo_1603"/>
<dbReference type="RefSeq" id="WP_012107164.1">
    <property type="nucleotide sequence ID" value="NC_009712.1"/>
</dbReference>
<dbReference type="HOGENOM" id="CLU_3039017_0_0_2"/>
<accession>A7I8Q9</accession>
<dbReference type="STRING" id="456442.Mboo_1603"/>